<sequence length="100" mass="11340">MNYGTISDDLNRASREIRENTSGTGKSLEDKFKARNSYQTAFEKTGFGAKASKEMAERDFPLDQPVSFDKLDKAVRTIKDGDQAIRNAYPFLDMYELSND</sequence>
<evidence type="ECO:0000256" key="1">
    <source>
        <dbReference type="SAM" id="MobiDB-lite"/>
    </source>
</evidence>
<accession>A0ABR5M0L3</accession>
<evidence type="ECO:0000313" key="3">
    <source>
        <dbReference type="Proteomes" id="UP000037820"/>
    </source>
</evidence>
<feature type="region of interest" description="Disordered" evidence="1">
    <location>
        <begin position="1"/>
        <end position="30"/>
    </location>
</feature>
<dbReference type="EMBL" id="LHOY01000047">
    <property type="protein sequence ID" value="KPG69136.1"/>
    <property type="molecule type" value="Genomic_DNA"/>
</dbReference>
<evidence type="ECO:0000313" key="2">
    <source>
        <dbReference type="EMBL" id="KPG69136.1"/>
    </source>
</evidence>
<dbReference type="RefSeq" id="WP_056847777.1">
    <property type="nucleotide sequence ID" value="NZ_LHOY01000047.1"/>
</dbReference>
<keyword evidence="3" id="KW-1185">Reference proteome</keyword>
<dbReference type="Proteomes" id="UP000037820">
    <property type="component" value="Unassembled WGS sequence"/>
</dbReference>
<reference evidence="2 3" key="1">
    <citation type="submission" date="2015-07" db="EMBL/GenBank/DDBJ databases">
        <title>Whole genome sequencing of endophytes isolated from poison ivy (Toxicodendron radicans).</title>
        <authorList>
            <person name="Tran P.N."/>
            <person name="Lee Y.P."/>
            <person name="Gan H.M."/>
            <person name="Savka M.A."/>
        </authorList>
    </citation>
    <scope>NUCLEOTIDE SEQUENCE [LARGE SCALE GENOMIC DNA]</scope>
    <source>
        <strain evidence="2 3">RIT-PI-g</strain>
    </source>
</reference>
<feature type="compositionally biased region" description="Basic and acidic residues" evidence="1">
    <location>
        <begin position="9"/>
        <end position="19"/>
    </location>
</feature>
<name>A0ABR5M0L3_9PSED</name>
<protein>
    <submittedName>
        <fullName evidence="2">Uncharacterized protein</fullName>
    </submittedName>
</protein>
<gene>
    <name evidence="2" type="ORF">AEQ48_25200</name>
</gene>
<organism evidence="2 3">
    <name type="scientific">Pseudomonas libanensis</name>
    <dbReference type="NCBI Taxonomy" id="75588"/>
    <lineage>
        <taxon>Bacteria</taxon>
        <taxon>Pseudomonadati</taxon>
        <taxon>Pseudomonadota</taxon>
        <taxon>Gammaproteobacteria</taxon>
        <taxon>Pseudomonadales</taxon>
        <taxon>Pseudomonadaceae</taxon>
        <taxon>Pseudomonas</taxon>
    </lineage>
</organism>
<comment type="caution">
    <text evidence="2">The sequence shown here is derived from an EMBL/GenBank/DDBJ whole genome shotgun (WGS) entry which is preliminary data.</text>
</comment>
<proteinExistence type="predicted"/>